<dbReference type="EMBL" id="KV919329">
    <property type="protein sequence ID" value="OSX70032.1"/>
    <property type="molecule type" value="Genomic_DNA"/>
</dbReference>
<feature type="region of interest" description="Disordered" evidence="1">
    <location>
        <begin position="22"/>
        <end position="75"/>
    </location>
</feature>
<name>A0A1X6NN84_PORUM</name>
<evidence type="ECO:0000313" key="3">
    <source>
        <dbReference type="Proteomes" id="UP000218209"/>
    </source>
</evidence>
<dbReference type="Proteomes" id="UP000218209">
    <property type="component" value="Unassembled WGS sequence"/>
</dbReference>
<accession>A0A1X6NN84</accession>
<evidence type="ECO:0000313" key="2">
    <source>
        <dbReference type="EMBL" id="OSX70032.1"/>
    </source>
</evidence>
<organism evidence="2 3">
    <name type="scientific">Porphyra umbilicalis</name>
    <name type="common">Purple laver</name>
    <name type="synonym">Red alga</name>
    <dbReference type="NCBI Taxonomy" id="2786"/>
    <lineage>
        <taxon>Eukaryota</taxon>
        <taxon>Rhodophyta</taxon>
        <taxon>Bangiophyceae</taxon>
        <taxon>Bangiales</taxon>
        <taxon>Bangiaceae</taxon>
        <taxon>Porphyra</taxon>
    </lineage>
</organism>
<reference evidence="2 3" key="1">
    <citation type="submission" date="2017-03" db="EMBL/GenBank/DDBJ databases">
        <title>WGS assembly of Porphyra umbilicalis.</title>
        <authorList>
            <person name="Brawley S.H."/>
            <person name="Blouin N.A."/>
            <person name="Ficko-Blean E."/>
            <person name="Wheeler G.L."/>
            <person name="Lohr M."/>
            <person name="Goodson H.V."/>
            <person name="Jenkins J.W."/>
            <person name="Blaby-Haas C.E."/>
            <person name="Helliwell K.E."/>
            <person name="Chan C."/>
            <person name="Marriage T."/>
            <person name="Bhattacharya D."/>
            <person name="Klein A.S."/>
            <person name="Badis Y."/>
            <person name="Brodie J."/>
            <person name="Cao Y."/>
            <person name="Collen J."/>
            <person name="Dittami S.M."/>
            <person name="Gachon C.M."/>
            <person name="Green B.R."/>
            <person name="Karpowicz S."/>
            <person name="Kim J.W."/>
            <person name="Kudahl U."/>
            <person name="Lin S."/>
            <person name="Michel G."/>
            <person name="Mittag M."/>
            <person name="Olson B.J."/>
            <person name="Pangilinan J."/>
            <person name="Peng Y."/>
            <person name="Qiu H."/>
            <person name="Shu S."/>
            <person name="Singer J.T."/>
            <person name="Smith A.G."/>
            <person name="Sprecher B.N."/>
            <person name="Wagner V."/>
            <person name="Wang W."/>
            <person name="Wang Z.-Y."/>
            <person name="Yan J."/>
            <person name="Yarish C."/>
            <person name="Zoeuner-Riek S."/>
            <person name="Zhuang Y."/>
            <person name="Zou Y."/>
            <person name="Lindquist E.A."/>
            <person name="Grimwood J."/>
            <person name="Barry K."/>
            <person name="Rokhsar D.S."/>
            <person name="Schmutz J."/>
            <person name="Stiller J.W."/>
            <person name="Grossman A.R."/>
            <person name="Prochnik S.E."/>
        </authorList>
    </citation>
    <scope>NUCLEOTIDE SEQUENCE [LARGE SCALE GENOMIC DNA]</scope>
    <source>
        <strain evidence="2">4086291</strain>
    </source>
</reference>
<proteinExistence type="predicted"/>
<gene>
    <name evidence="2" type="ORF">BU14_0943s0001</name>
</gene>
<evidence type="ECO:0000256" key="1">
    <source>
        <dbReference type="SAM" id="MobiDB-lite"/>
    </source>
</evidence>
<dbReference type="AlphaFoldDB" id="A0A1X6NN84"/>
<sequence>MRGCTAMRVARPDVATFGDVRSLRGACGPSSRRGSACEPATDRGSVWGGVADRSARRETSPSEEGCGRAVDRGPR</sequence>
<protein>
    <submittedName>
        <fullName evidence="2">Uncharacterized protein</fullName>
    </submittedName>
</protein>
<keyword evidence="3" id="KW-1185">Reference proteome</keyword>
<feature type="compositionally biased region" description="Basic and acidic residues" evidence="1">
    <location>
        <begin position="53"/>
        <end position="75"/>
    </location>
</feature>